<keyword evidence="7" id="KW-1185">Reference proteome</keyword>
<evidence type="ECO:0000259" key="4">
    <source>
        <dbReference type="Pfam" id="PF01397"/>
    </source>
</evidence>
<keyword evidence="1" id="KW-0479">Metal-binding</keyword>
<dbReference type="InterPro" id="IPR008930">
    <property type="entry name" value="Terpenoid_cyclase/PrenylTrfase"/>
</dbReference>
<evidence type="ECO:0000256" key="1">
    <source>
        <dbReference type="ARBA" id="ARBA00022723"/>
    </source>
</evidence>
<protein>
    <submittedName>
        <fullName evidence="6">Uncharacterized protein</fullName>
    </submittedName>
</protein>
<dbReference type="EMBL" id="JAMYWD010000006">
    <property type="protein sequence ID" value="KAJ4967790.1"/>
    <property type="molecule type" value="Genomic_DNA"/>
</dbReference>
<dbReference type="GO" id="GO:0010333">
    <property type="term" value="F:terpene synthase activity"/>
    <property type="evidence" value="ECO:0007669"/>
    <property type="project" value="InterPro"/>
</dbReference>
<feature type="domain" description="Terpene synthase N-terminal" evidence="4">
    <location>
        <begin position="3"/>
        <end position="159"/>
    </location>
</feature>
<dbReference type="SUPFAM" id="SSF48576">
    <property type="entry name" value="Terpenoid synthases"/>
    <property type="match status" value="1"/>
</dbReference>
<dbReference type="PANTHER" id="PTHR31225:SF93">
    <property type="entry name" value="ALPHA-HUMULENE_(-)-(E)-BETA-CARYOPHYLLENE SYNTHASE"/>
    <property type="match status" value="1"/>
</dbReference>
<dbReference type="OrthoDB" id="1877784at2759"/>
<dbReference type="Proteomes" id="UP001141806">
    <property type="component" value="Unassembled WGS sequence"/>
</dbReference>
<organism evidence="6 7">
    <name type="scientific">Protea cynaroides</name>
    <dbReference type="NCBI Taxonomy" id="273540"/>
    <lineage>
        <taxon>Eukaryota</taxon>
        <taxon>Viridiplantae</taxon>
        <taxon>Streptophyta</taxon>
        <taxon>Embryophyta</taxon>
        <taxon>Tracheophyta</taxon>
        <taxon>Spermatophyta</taxon>
        <taxon>Magnoliopsida</taxon>
        <taxon>Proteales</taxon>
        <taxon>Proteaceae</taxon>
        <taxon>Protea</taxon>
    </lineage>
</organism>
<dbReference type="Gene3D" id="1.50.10.130">
    <property type="entry name" value="Terpene synthase, N-terminal domain"/>
    <property type="match status" value="1"/>
</dbReference>
<dbReference type="FunFam" id="1.50.10.130:FF:000001">
    <property type="entry name" value="Isoprene synthase, chloroplastic"/>
    <property type="match status" value="1"/>
</dbReference>
<dbReference type="InterPro" id="IPR001906">
    <property type="entry name" value="Terpene_synth_N"/>
</dbReference>
<gene>
    <name evidence="6" type="ORF">NE237_014491</name>
</gene>
<keyword evidence="3" id="KW-0456">Lyase</keyword>
<evidence type="ECO:0000256" key="2">
    <source>
        <dbReference type="ARBA" id="ARBA00022842"/>
    </source>
</evidence>
<sequence>MSDAYLEQVEELKEDVRRMLTANANESSKKLRLTDLLQQLGVAYHFEREIEEALKQIHDSPNGFDEIDLNTMALQFHLLRQQGYNVPCDAFNRLKDSKGSFRWELIKDVSGMLCLYEASYMKVHGEDILDESHVFTTTQLKSLVNELKPPLATQVMHALKQPLHKGMPRLKARQYISVYQQIEMRNETLLKLAKLDFNLLQSIHQRELCQLSSWNISASDQLPEYMKVLYFALLNVYREVEEDLREEGKSYRVYYAIEEVRHP</sequence>
<name>A0A9Q0KC83_9MAGN</name>
<dbReference type="PANTHER" id="PTHR31225">
    <property type="entry name" value="OS04G0344100 PROTEIN-RELATED"/>
    <property type="match status" value="1"/>
</dbReference>
<dbReference type="Pfam" id="PF01397">
    <property type="entry name" value="Terpene_synth"/>
    <property type="match status" value="1"/>
</dbReference>
<dbReference type="Gene3D" id="1.10.600.10">
    <property type="entry name" value="Farnesyl Diphosphate Synthase"/>
    <property type="match status" value="2"/>
</dbReference>
<evidence type="ECO:0000313" key="6">
    <source>
        <dbReference type="EMBL" id="KAJ4967790.1"/>
    </source>
</evidence>
<proteinExistence type="predicted"/>
<dbReference type="AlphaFoldDB" id="A0A9Q0KC83"/>
<evidence type="ECO:0000256" key="3">
    <source>
        <dbReference type="ARBA" id="ARBA00023239"/>
    </source>
</evidence>
<dbReference type="InterPro" id="IPR005630">
    <property type="entry name" value="Terpene_synthase_metal-bd"/>
</dbReference>
<reference evidence="6" key="1">
    <citation type="journal article" date="2023" name="Plant J.">
        <title>The genome of the king protea, Protea cynaroides.</title>
        <authorList>
            <person name="Chang J."/>
            <person name="Duong T.A."/>
            <person name="Schoeman C."/>
            <person name="Ma X."/>
            <person name="Roodt D."/>
            <person name="Barker N."/>
            <person name="Li Z."/>
            <person name="Van de Peer Y."/>
            <person name="Mizrachi E."/>
        </authorList>
    </citation>
    <scope>NUCLEOTIDE SEQUENCE</scope>
    <source>
        <tissue evidence="6">Young leaves</tissue>
    </source>
</reference>
<dbReference type="GO" id="GO:0000287">
    <property type="term" value="F:magnesium ion binding"/>
    <property type="evidence" value="ECO:0007669"/>
    <property type="project" value="InterPro"/>
</dbReference>
<feature type="domain" description="Terpene synthase metal-binding" evidence="5">
    <location>
        <begin position="212"/>
        <end position="259"/>
    </location>
</feature>
<dbReference type="InterPro" id="IPR050148">
    <property type="entry name" value="Terpene_synthase-like"/>
</dbReference>
<dbReference type="InterPro" id="IPR036965">
    <property type="entry name" value="Terpene_synth_N_sf"/>
</dbReference>
<dbReference type="Pfam" id="PF03936">
    <property type="entry name" value="Terpene_synth_C"/>
    <property type="match status" value="1"/>
</dbReference>
<dbReference type="InterPro" id="IPR008949">
    <property type="entry name" value="Isoprenoid_synthase_dom_sf"/>
</dbReference>
<accession>A0A9Q0KC83</accession>
<comment type="caution">
    <text evidence="6">The sequence shown here is derived from an EMBL/GenBank/DDBJ whole genome shotgun (WGS) entry which is preliminary data.</text>
</comment>
<dbReference type="SUPFAM" id="SSF48239">
    <property type="entry name" value="Terpenoid cyclases/Protein prenyltransferases"/>
    <property type="match status" value="1"/>
</dbReference>
<dbReference type="GO" id="GO:0016114">
    <property type="term" value="P:terpenoid biosynthetic process"/>
    <property type="evidence" value="ECO:0007669"/>
    <property type="project" value="InterPro"/>
</dbReference>
<evidence type="ECO:0000313" key="7">
    <source>
        <dbReference type="Proteomes" id="UP001141806"/>
    </source>
</evidence>
<keyword evidence="2" id="KW-0460">Magnesium</keyword>
<evidence type="ECO:0000259" key="5">
    <source>
        <dbReference type="Pfam" id="PF03936"/>
    </source>
</evidence>